<evidence type="ECO:0000256" key="1">
    <source>
        <dbReference type="ARBA" id="ARBA00022729"/>
    </source>
</evidence>
<proteinExistence type="predicted"/>
<keyword evidence="1 2" id="KW-0732">Signal</keyword>
<dbReference type="OrthoDB" id="951108at2"/>
<dbReference type="InterPro" id="IPR052918">
    <property type="entry name" value="Motility_Chemotaxis_Reg"/>
</dbReference>
<dbReference type="InterPro" id="IPR026444">
    <property type="entry name" value="Secre_tail"/>
</dbReference>
<reference evidence="4 5" key="1">
    <citation type="submission" date="2016-05" db="EMBL/GenBank/DDBJ databases">
        <title>Genome sequencing of Vitellibacter soesokkakensis RSSK-12.</title>
        <authorList>
            <person name="Thevarajoo S."/>
            <person name="Selvaratnam C."/>
            <person name="Goh K.M."/>
            <person name="Chan K.-G."/>
            <person name="Chong C.S."/>
        </authorList>
    </citation>
    <scope>NUCLEOTIDE SEQUENCE [LARGE SCALE GENOMIC DNA]</scope>
    <source>
        <strain evidence="4 5">RSSK-12</strain>
    </source>
</reference>
<dbReference type="AlphaFoldDB" id="A0A1A9LH53"/>
<dbReference type="SUPFAM" id="SSF63829">
    <property type="entry name" value="Calcium-dependent phosphotriesterase"/>
    <property type="match status" value="1"/>
</dbReference>
<dbReference type="NCBIfam" id="TIGR04183">
    <property type="entry name" value="Por_Secre_tail"/>
    <property type="match status" value="1"/>
</dbReference>
<feature type="chain" id="PRO_5008392295" description="Secretion system C-terminal sorting domain-containing protein" evidence="2">
    <location>
        <begin position="23"/>
        <end position="958"/>
    </location>
</feature>
<dbReference type="Pfam" id="PF18962">
    <property type="entry name" value="Por_Secre_tail"/>
    <property type="match status" value="1"/>
</dbReference>
<protein>
    <recommendedName>
        <fullName evidence="3">Secretion system C-terminal sorting domain-containing protein</fullName>
    </recommendedName>
</protein>
<name>A0A1A9LH53_9FLAO</name>
<keyword evidence="5" id="KW-1185">Reference proteome</keyword>
<dbReference type="Proteomes" id="UP000077552">
    <property type="component" value="Unassembled WGS sequence"/>
</dbReference>
<dbReference type="PANTHER" id="PTHR35580">
    <property type="entry name" value="CELL SURFACE GLYCOPROTEIN (S-LAYER PROTEIN)-LIKE PROTEIN"/>
    <property type="match status" value="1"/>
</dbReference>
<dbReference type="EMBL" id="LXIE01000001">
    <property type="protein sequence ID" value="OAD92427.1"/>
    <property type="molecule type" value="Genomic_DNA"/>
</dbReference>
<dbReference type="Gene3D" id="2.60.120.380">
    <property type="match status" value="2"/>
</dbReference>
<accession>A0A1A9LH53</accession>
<evidence type="ECO:0000313" key="5">
    <source>
        <dbReference type="Proteomes" id="UP000077552"/>
    </source>
</evidence>
<gene>
    <name evidence="4" type="ORF">A7A78_00480</name>
</gene>
<evidence type="ECO:0000256" key="2">
    <source>
        <dbReference type="SAM" id="SignalP"/>
    </source>
</evidence>
<feature type="domain" description="Secretion system C-terminal sorting" evidence="3">
    <location>
        <begin position="889"/>
        <end position="955"/>
    </location>
</feature>
<dbReference type="RefSeq" id="WP_068760179.1">
    <property type="nucleotide sequence ID" value="NZ_LXIE01000001.1"/>
</dbReference>
<dbReference type="STRING" id="1385699.A7A78_00480"/>
<organism evidence="4 5">
    <name type="scientific">Aequorivita soesokkakensis</name>
    <dbReference type="NCBI Taxonomy" id="1385699"/>
    <lineage>
        <taxon>Bacteria</taxon>
        <taxon>Pseudomonadati</taxon>
        <taxon>Bacteroidota</taxon>
        <taxon>Flavobacteriia</taxon>
        <taxon>Flavobacteriales</taxon>
        <taxon>Flavobacteriaceae</taxon>
        <taxon>Aequorivita</taxon>
    </lineage>
</organism>
<feature type="signal peptide" evidence="2">
    <location>
        <begin position="1"/>
        <end position="22"/>
    </location>
</feature>
<comment type="caution">
    <text evidence="4">The sequence shown here is derived from an EMBL/GenBank/DDBJ whole genome shotgun (WGS) entry which is preliminary data.</text>
</comment>
<sequence>MKTITKTVLVAAIFLLGAIASAQEYYGTTTFGDGSIDFAYRSAMDSQGNVYAAGIYSGTITIGNSITWAGGNADGFLAKYDNDGNPVWVKGFGGGFDDVATDVAVDANDNLYITGYFQGAGSQSFDADPGPGVYQLSQPSPFLSRDCFIIKLDSNGDFVWAKQVSNPAGANVNEDSKSIEVDSAGNVYIGGSFVYADFDPDPNTSFELFSTNGGSSPDGFLLKLDTDGNFIWVKTLGSTGIVEIVDMEFDANEDILIGGRFRNTVDLDPNAGTSTFTSNGGDDLFMAKLSSDGDYIWGQAFGGTGLDVFKSINNLPSGVYVEGMFSGTVDLDPTAGTNTQVSNGPYDAFLSKFDTNGNYDFSYVLGGETTDLEHFYDITEGFNGNLFVTGAFNGTTDFDNSAAEALTTSNGKTDNFLMEMTTSGEYVNHWTTGGNNSEDFPQVYFNDDNHILTMGSFRSTSVDFDPFAGEDIINVVGFYDGYFSHYNLYNNGNDNCGGAIAVACGDIVTGETINDTDSGGNEANDEFYSYTGNGTPQIITVSLCNGTDYDSAIRIYDNCDLANQVGYNDDNCGLQSEATFYSDGTTTYFIMIEGFGTSAGNFTMEISCVDTAVNDECENALPIACGETVTGTTANATFDASAPACGGVDITGPGVWYEFTDNSGLVTDYTISLCNGTDYDSKLTVYSGTCGALVCETANDDACGLQSEVSFQSDGNTTYYILVHGFLNATGNFTLNVDCTPVPPPNDMITNAIDVDQIGFPYTDPAVAMPAATTENGNPNNCDLTGANGVWYKFTTNVDGNADATIVTPAGASSVTFYTAADENATEADLTLVDQNTNQCAPGTSSSIFTLADQTYYVFVMNTGGITDILINATVLGVEDNTLDGFSFYPNPTSDVVNLKATSTIDNVAIYNLLGQRVIEMNNAANRMELNVSNLATGTYIMKVSIGGEIGTYKVIKN</sequence>
<evidence type="ECO:0000259" key="3">
    <source>
        <dbReference type="Pfam" id="PF18962"/>
    </source>
</evidence>
<dbReference type="PANTHER" id="PTHR35580:SF1">
    <property type="entry name" value="PHYTASE-LIKE DOMAIN-CONTAINING PROTEIN"/>
    <property type="match status" value="1"/>
</dbReference>
<evidence type="ECO:0000313" key="4">
    <source>
        <dbReference type="EMBL" id="OAD92427.1"/>
    </source>
</evidence>